<organism evidence="2 3">
    <name type="scientific">Halomonas salifodinae</name>
    <dbReference type="NCBI Taxonomy" id="438745"/>
    <lineage>
        <taxon>Bacteria</taxon>
        <taxon>Pseudomonadati</taxon>
        <taxon>Pseudomonadota</taxon>
        <taxon>Gammaproteobacteria</taxon>
        <taxon>Oceanospirillales</taxon>
        <taxon>Halomonadaceae</taxon>
        <taxon>Halomonas</taxon>
    </lineage>
</organism>
<dbReference type="Proteomes" id="UP001596411">
    <property type="component" value="Unassembled WGS sequence"/>
</dbReference>
<dbReference type="Gene3D" id="2.40.160.20">
    <property type="match status" value="1"/>
</dbReference>
<keyword evidence="1" id="KW-0732">Signal</keyword>
<evidence type="ECO:0000313" key="2">
    <source>
        <dbReference type="EMBL" id="MFC7090301.1"/>
    </source>
</evidence>
<evidence type="ECO:0000256" key="1">
    <source>
        <dbReference type="SAM" id="SignalP"/>
    </source>
</evidence>
<protein>
    <recommendedName>
        <fullName evidence="4">Sn-glycerol-3-phosphate transporter</fullName>
    </recommendedName>
</protein>
<sequence length="170" mass="19145">MEGLWSQRRRKTAGLGLAVAFLAVAGPAQATPTFEYGHTRLQAGLYTTHFGSNDDYNNRQDLIGVEVHDTARWFAGAVWFRNSFDQPTWYFYGGREFPFWRPSETLELRGKLTAGLLRGYQGEFRDKIPFNRYGIAPAILPSIGVRWENLDTDLIVFGTAGAMITLGISF</sequence>
<keyword evidence="3" id="KW-1185">Reference proteome</keyword>
<accession>A0ABW2EZK5</accession>
<comment type="caution">
    <text evidence="2">The sequence shown here is derived from an EMBL/GenBank/DDBJ whole genome shotgun (WGS) entry which is preliminary data.</text>
</comment>
<dbReference type="RefSeq" id="WP_346063639.1">
    <property type="nucleotide sequence ID" value="NZ_BAAADR010000021.1"/>
</dbReference>
<name>A0ABW2EZK5_9GAMM</name>
<dbReference type="EMBL" id="JBHSZP010000024">
    <property type="protein sequence ID" value="MFC7090301.1"/>
    <property type="molecule type" value="Genomic_DNA"/>
</dbReference>
<reference evidence="3" key="1">
    <citation type="journal article" date="2019" name="Int. J. Syst. Evol. Microbiol.">
        <title>The Global Catalogue of Microorganisms (GCM) 10K type strain sequencing project: providing services to taxonomists for standard genome sequencing and annotation.</title>
        <authorList>
            <consortium name="The Broad Institute Genomics Platform"/>
            <consortium name="The Broad Institute Genome Sequencing Center for Infectious Disease"/>
            <person name="Wu L."/>
            <person name="Ma J."/>
        </authorList>
    </citation>
    <scope>NUCLEOTIDE SEQUENCE [LARGE SCALE GENOMIC DNA]</scope>
    <source>
        <strain evidence="3">CGMCC 1.13666</strain>
    </source>
</reference>
<proteinExistence type="predicted"/>
<evidence type="ECO:0000313" key="3">
    <source>
        <dbReference type="Proteomes" id="UP001596411"/>
    </source>
</evidence>
<feature type="signal peptide" evidence="1">
    <location>
        <begin position="1"/>
        <end position="30"/>
    </location>
</feature>
<feature type="chain" id="PRO_5045614657" description="Sn-glycerol-3-phosphate transporter" evidence="1">
    <location>
        <begin position="31"/>
        <end position="170"/>
    </location>
</feature>
<evidence type="ECO:0008006" key="4">
    <source>
        <dbReference type="Google" id="ProtNLM"/>
    </source>
</evidence>
<gene>
    <name evidence="2" type="ORF">ACFQH5_12165</name>
</gene>